<reference evidence="8" key="1">
    <citation type="submission" date="2023-07" db="EMBL/GenBank/DDBJ databases">
        <title>A draft genome of Kazachstania heterogenica Y-27499.</title>
        <authorList>
            <person name="Donic C."/>
            <person name="Kralova J.S."/>
            <person name="Fidel L."/>
            <person name="Ben-Dor S."/>
            <person name="Jung S."/>
        </authorList>
    </citation>
    <scope>NUCLEOTIDE SEQUENCE [LARGE SCALE GENOMIC DNA]</scope>
    <source>
        <strain evidence="8">Y27499</strain>
    </source>
</reference>
<evidence type="ECO:0000256" key="3">
    <source>
        <dbReference type="ARBA" id="ARBA00006172"/>
    </source>
</evidence>
<evidence type="ECO:0000256" key="6">
    <source>
        <dbReference type="ARBA" id="ARBA00023242"/>
    </source>
</evidence>
<comment type="caution">
    <text evidence="7">The sequence shown here is derived from an EMBL/GenBank/DDBJ whole genome shotgun (WGS) entry which is preliminary data.</text>
</comment>
<comment type="similarity">
    <text evidence="3">Belongs to the LOT5 family.</text>
</comment>
<keyword evidence="5" id="KW-0963">Cytoplasm</keyword>
<evidence type="ECO:0000256" key="1">
    <source>
        <dbReference type="ARBA" id="ARBA00004123"/>
    </source>
</evidence>
<evidence type="ECO:0000313" key="8">
    <source>
        <dbReference type="Proteomes" id="UP001306508"/>
    </source>
</evidence>
<evidence type="ECO:0000256" key="4">
    <source>
        <dbReference type="ARBA" id="ARBA00015935"/>
    </source>
</evidence>
<comment type="subcellular location">
    <subcellularLocation>
        <location evidence="2">Cytoplasm</location>
    </subcellularLocation>
    <subcellularLocation>
        <location evidence="1">Nucleus</location>
    </subcellularLocation>
</comment>
<keyword evidence="6" id="KW-0539">Nucleus</keyword>
<protein>
    <recommendedName>
        <fullName evidence="4">Protein LOT5</fullName>
    </recommendedName>
</protein>
<gene>
    <name evidence="7" type="ORF">RI543_001687</name>
</gene>
<dbReference type="GO" id="GO:0005737">
    <property type="term" value="C:cytoplasm"/>
    <property type="evidence" value="ECO:0007669"/>
    <property type="project" value="UniProtKB-SubCell"/>
</dbReference>
<keyword evidence="8" id="KW-1185">Reference proteome</keyword>
<proteinExistence type="inferred from homology"/>
<sequence>MNTKEVCKIAIIKPTIENVVPFNVYKKTQPRQLDNSSNLGMTTPYHSNSNNLNTISIPLDQCILLGGGRNFILSLLNSSTYPTEKLESVDLFILNTCVVLWFDVLGHGLEIPYTSIVYHAIERNHNHNIPPTYDDGHSLALIITVIKDAVLDQFFPSEQRHESNVIIDSVELVLYPKYSTYERHYNNQVETLFTFTNFGMNRGDEMISNCNNALAMGMELHTDSFENDDKTGNTHLQDIFNQNDESAGAHASFVGISSFLQNVTYKNSGSADDLDNDEVFLDQIVNKNPSEAGMSLQFQLNDKSAGKRNFNSE</sequence>
<dbReference type="Gene3D" id="2.30.29.30">
    <property type="entry name" value="Pleckstrin-homology domain (PH domain)/Phosphotyrosine-binding domain (PTB)"/>
    <property type="match status" value="1"/>
</dbReference>
<evidence type="ECO:0000256" key="5">
    <source>
        <dbReference type="ARBA" id="ARBA00022490"/>
    </source>
</evidence>
<organism evidence="7 8">
    <name type="scientific">Arxiozyma heterogenica</name>
    <dbReference type="NCBI Taxonomy" id="278026"/>
    <lineage>
        <taxon>Eukaryota</taxon>
        <taxon>Fungi</taxon>
        <taxon>Dikarya</taxon>
        <taxon>Ascomycota</taxon>
        <taxon>Saccharomycotina</taxon>
        <taxon>Saccharomycetes</taxon>
        <taxon>Saccharomycetales</taxon>
        <taxon>Saccharomycetaceae</taxon>
        <taxon>Arxiozyma</taxon>
    </lineage>
</organism>
<dbReference type="InterPro" id="IPR039924">
    <property type="entry name" value="ICln/Lot5/Saf5"/>
</dbReference>
<dbReference type="EMBL" id="JAWIZZ010000040">
    <property type="protein sequence ID" value="KAK5780565.1"/>
    <property type="molecule type" value="Genomic_DNA"/>
</dbReference>
<evidence type="ECO:0000313" key="7">
    <source>
        <dbReference type="EMBL" id="KAK5780565.1"/>
    </source>
</evidence>
<dbReference type="AlphaFoldDB" id="A0AAN7WMK1"/>
<evidence type="ECO:0000256" key="2">
    <source>
        <dbReference type="ARBA" id="ARBA00004496"/>
    </source>
</evidence>
<dbReference type="GO" id="GO:0005634">
    <property type="term" value="C:nucleus"/>
    <property type="evidence" value="ECO:0007669"/>
    <property type="project" value="UniProtKB-SubCell"/>
</dbReference>
<name>A0AAN7WMK1_9SACH</name>
<dbReference type="Proteomes" id="UP001306508">
    <property type="component" value="Unassembled WGS sequence"/>
</dbReference>
<accession>A0AAN7WMK1</accession>
<dbReference type="InterPro" id="IPR011993">
    <property type="entry name" value="PH-like_dom_sf"/>
</dbReference>
<dbReference type="Pfam" id="PF03517">
    <property type="entry name" value="Voldacs"/>
    <property type="match status" value="1"/>
</dbReference>